<dbReference type="NCBIfam" id="NF003671">
    <property type="entry name" value="PRK05294.1"/>
    <property type="match status" value="1"/>
</dbReference>
<dbReference type="PRINTS" id="PR00099">
    <property type="entry name" value="CPSGATASE"/>
</dbReference>
<dbReference type="InterPro" id="IPR036480">
    <property type="entry name" value="CarbP_synth_ssu_N_sf"/>
</dbReference>
<evidence type="ECO:0000256" key="18">
    <source>
        <dbReference type="ARBA" id="ARBA00049534"/>
    </source>
</evidence>
<dbReference type="SUPFAM" id="SSF52440">
    <property type="entry name" value="PreATP-grasp domain"/>
    <property type="match status" value="2"/>
</dbReference>
<dbReference type="InterPro" id="IPR032466">
    <property type="entry name" value="Metal_Hydrolase"/>
</dbReference>
<comment type="similarity">
    <text evidence="12">In the C-terminal section; belongs to the aspartate/ornithine carbamoyltransferase superfamily. ATCase family.</text>
</comment>
<dbReference type="SMART" id="SM01097">
    <property type="entry name" value="CPSase_sm_chain"/>
    <property type="match status" value="1"/>
</dbReference>
<dbReference type="Pfam" id="PF00988">
    <property type="entry name" value="CPSase_sm_chain"/>
    <property type="match status" value="1"/>
</dbReference>
<dbReference type="InterPro" id="IPR036901">
    <property type="entry name" value="Asp/Orn_carbamoylTrfase_sf"/>
</dbReference>
<dbReference type="Proteomes" id="UP001642501">
    <property type="component" value="Unassembled WGS sequence"/>
</dbReference>
<dbReference type="SUPFAM" id="SSF52317">
    <property type="entry name" value="Class I glutamine amidotransferase-like"/>
    <property type="match status" value="1"/>
</dbReference>
<dbReference type="SUPFAM" id="SSF52335">
    <property type="entry name" value="Methylglyoxal synthase-like"/>
    <property type="match status" value="1"/>
</dbReference>
<dbReference type="Pfam" id="PF00185">
    <property type="entry name" value="OTCace"/>
    <property type="match status" value="1"/>
</dbReference>
<evidence type="ECO:0000256" key="12">
    <source>
        <dbReference type="ARBA" id="ARBA00043979"/>
    </source>
</evidence>
<dbReference type="PANTHER" id="PTHR11405">
    <property type="entry name" value="CARBAMOYLTRANSFERASE FAMILY MEMBER"/>
    <property type="match status" value="1"/>
</dbReference>
<dbReference type="InterPro" id="IPR002474">
    <property type="entry name" value="CarbamoylP_synth_ssu_N"/>
</dbReference>
<dbReference type="SUPFAM" id="SSF56059">
    <property type="entry name" value="Glutathione synthetase ATP-binding domain-like"/>
    <property type="match status" value="2"/>
</dbReference>
<dbReference type="InterPro" id="IPR016185">
    <property type="entry name" value="PreATP-grasp_dom_sf"/>
</dbReference>
<sequence>MAPVFFAPASGRVTQSPDEKMMSLELEDGTVYQGYSFGANKSIAGELVFQTGMVGYPESLTDPSYRGQILVLTFPLIGNYGVPSRETLDSLLGDLAAHFESSQIHVAGLVTASYAGEDFSHFLAQSSLGAWLKEQGVPAMHAVDTRELTKHIRESGSLLGRMLLEKAESAAASLAGVTGPATNVTNGTAVHAATVDVNTEAVDDSLVINRALLAPYSASNWRNHFEITDWVNPNEKNLVAEVSLDTPKLYKPPAGVTLQKHPSGRTLRILCLDVGMKYNQLRCFLKRGVEVLVCPYDYDIASAATANEYDGLFLSNGPGDPAVLDATAKNIAAVLAKNQTPIFGICLGHQLLARASGASTIKMKFGNRGQNIPCTSLITGRCHITSQNHGYAVDSTTLTEGWQELFVNTNDGSNEGIMHTGRPYFSVQFHPESTPGPRDTEFLFDVFLSAVAKCVTDASHLALPVSFPGGTAAEISNLHPRVHVKKVLVLGSGGLSIGQAGEFDYSGSQAIKALKEEGIYTVLINPNIATIQTSKGLADKVFFLPVNAEFVRKVIIYERPDAIYCTFGGQTALQVGIQLKDEFAGLGVKVLGTPIETIITTEDRELFARSMDSIGEKCAKSASANTVEEAMHVVKDIGFPVIVRAAYALGGLGSGFAYNEEELLALCNIAFAASPQVLIERSMKGWKEIEYEVVRDAQDNCITVCNMENFDPLGIHTGDSIVVAPSQTLSDEDYNMLRTTAVNVIRHLGVIGECNIQYALNPFSREYCIIEVNARLSRSSALASKATGYPLAFVAAKLGLNIPLKDIKNSVTQVTCACFEPSLDYVVVKMPRWDLKKFTRVSTLLGSSMKSIGEVMSIGRTFEEAIQTAIRAIDFHNLGFSESKSALISIDDELQTPSDQRLFAIANAMAAGYSADKIWELTKIDRWFLNKLKGLSDFGHRMSSLTTTDIAQRPDLLLAAKRLGFSDRQLALFWSSNEIAVRRLRREAGITPFVKQIDTVAAEFPAFTNYLYLTYNASAHDLTFEDKGVMVLGSGVYRIGSSVEFDWCSVRAIRTLRAAGRKTVMVNSNPETVSSDFDEADRLYFCNVDLETVMDIYEVEGASGVLGAMSGQTPNMIALPLMRAGAKVLGTSPEMIDTAENRYKFSRMLDRIGVDQPTWKELTSFDEAKEFCQKVSYPVLVRPSYVLSGAAMNTVYSEADLASYLQQAAEVSRDHPVVITKYIENAKEIEMDAVAKDGVLIGHFVSEHVENAGVHSGDATLILPPQDLERTTIRRIEEATRKIGAALNITGPFNIQFIAKDNDIKVIECNVRASRSFPFVSKVTGVDLIELATRAIMNLPFEEYPAVELMPGTVGVKVPQFSFSRLSGADPVLGVEMASTGEVACFGADKYEAYLKALVSTGFKMPRNNVLLSIGSYKDKKEMLPSVAKLQQMGYKLFATAGTADYLQEHGIPVQYLEALGKEEDSNKEASQKGEFSLTQHLAKNMIDLYINLPSNNKYRRPANYMSKGYQTRRMAVDYQIPLVTNVKNAKILVEAMARHYDLEVNIRDYTTSHRTIVLPGLVNIAAFVPGLVATGGSTDLQTVTKTSVASGFSMIRVMPVGVDGAITDVRTLRLAQQNGRRGSAYCDFNLSVTATSTNAGQISQVASEVGSLFIPFNHLSDNISKVAAVTAHFEAWPTHKPILTDAKTTDLASLLLLASLHNRRIHVTNVTTRDDIRLIALSKEKGLQVTCDVSIYSLYLSQKDHAGCMLLPTPDDQAALWEYITVIDVFSVGSLPYQLAHWLQNQSDETPSEGEVDPSVGISDALPLLFTSVTEGRLTIDDIRARLHDNPIRIFELHDQVGTAVEIELDRPYNIPTGNSPFAGRTMRSAVQRVTFQDTAVCLDGELLPLPGHGKDMSTHNALAPAVPQTPVSPAPLKTAQQHQETTLASSAPRTRIGPDTSAAVSSSTLLPLAALSGAIPMSASGMISAVEDASSTMLSVPAASSLVVPSALPALLSQPSVFKNRPVLSVLEYERADLHLLFTVAQEMRLGVQREGVLDVLRGRVLCTLFYEPSTRTSSSFDAAMQRLGGRTVNVSTSHSSVQKGESLQDTLRTLGQYGDAVVLRHPDERSVDIARRFSPVPTINGGNGSREHPTQAFLDLFTIREELGTVQGLTITFLGDLRYGRPVHSLCHLLRHYHVQVQLVSPAGLELPKSLRDELKARGQLLHESEKLTPEIVARSDVLYCTRVQKERFPNEAAFEQVKNSYRIDNATLRDAKSNMIVMHPLPRNEEIAEEVDFDQRAAYFRQMRYGLYIRMALLALVMST</sequence>
<dbReference type="NCBIfam" id="TIGR00670">
    <property type="entry name" value="asp_carb_tr"/>
    <property type="match status" value="1"/>
</dbReference>
<dbReference type="PROSITE" id="PS51273">
    <property type="entry name" value="GATASE_TYPE_1"/>
    <property type="match status" value="1"/>
</dbReference>
<keyword evidence="23" id="KW-1185">Reference proteome</keyword>
<dbReference type="Pfam" id="PF00117">
    <property type="entry name" value="GATase"/>
    <property type="match status" value="1"/>
</dbReference>
<dbReference type="InterPro" id="IPR006132">
    <property type="entry name" value="Asp/Orn_carbamoyltranf_P-bd"/>
</dbReference>
<evidence type="ECO:0000256" key="15">
    <source>
        <dbReference type="ARBA" id="ARBA00047359"/>
    </source>
</evidence>
<evidence type="ECO:0000259" key="20">
    <source>
        <dbReference type="PROSITE" id="PS50975"/>
    </source>
</evidence>
<keyword evidence="5" id="KW-0677">Repeat</keyword>
<dbReference type="Gene3D" id="1.10.1030.10">
    <property type="entry name" value="Carbamoyl-phosphate synthetase, large subunit oligomerisation domain"/>
    <property type="match status" value="1"/>
</dbReference>
<dbReference type="Gene3D" id="3.50.30.20">
    <property type="entry name" value="Carbamoyl-phosphate synthase small subunit, N-terminal domain"/>
    <property type="match status" value="1"/>
</dbReference>
<evidence type="ECO:0000256" key="13">
    <source>
        <dbReference type="ARBA" id="ARBA00043984"/>
    </source>
</evidence>
<dbReference type="Pfam" id="PF02787">
    <property type="entry name" value="CPSase_L_D3"/>
    <property type="match status" value="1"/>
</dbReference>
<dbReference type="Gene3D" id="3.20.20.140">
    <property type="entry name" value="Metal-dependent hydrolases"/>
    <property type="match status" value="1"/>
</dbReference>
<comment type="pathway">
    <text evidence="2">Pyrimidine metabolism; UMP biosynthesis via de novo pathway; (S)-dihydroorotate from bicarbonate: step 2/3.</text>
</comment>
<dbReference type="NCBIfam" id="TIGR01369">
    <property type="entry name" value="CPSaseII_lrg"/>
    <property type="match status" value="1"/>
</dbReference>
<dbReference type="CDD" id="cd01423">
    <property type="entry name" value="MGS_CPS_I_III"/>
    <property type="match status" value="1"/>
</dbReference>
<evidence type="ECO:0000256" key="16">
    <source>
        <dbReference type="ARBA" id="ARBA00048816"/>
    </source>
</evidence>
<evidence type="ECO:0000256" key="5">
    <source>
        <dbReference type="ARBA" id="ARBA00022737"/>
    </source>
</evidence>
<evidence type="ECO:0000256" key="4">
    <source>
        <dbReference type="ARBA" id="ARBA00022679"/>
    </source>
</evidence>
<dbReference type="SUPFAM" id="SSF53671">
    <property type="entry name" value="Aspartate/ornithine carbamoyltransferase"/>
    <property type="match status" value="1"/>
</dbReference>
<dbReference type="Gene3D" id="3.40.50.880">
    <property type="match status" value="1"/>
</dbReference>
<comment type="similarity">
    <text evidence="14">In the 2nd section; belongs to the CarB family.</text>
</comment>
<comment type="similarity">
    <text evidence="11">In the 3rd section; belongs to the metallo-dependent hydrolases superfamily. DHOase family. CAD subfamily.</text>
</comment>
<feature type="domain" description="MGS-like" evidence="21">
    <location>
        <begin position="1403"/>
        <end position="1557"/>
    </location>
</feature>
<protein>
    <submittedName>
        <fullName evidence="22">Carbamoyl-phosphate synthase</fullName>
    </submittedName>
</protein>
<dbReference type="NCBIfam" id="TIGR01368">
    <property type="entry name" value="CPSaseIIsmall"/>
    <property type="match status" value="1"/>
</dbReference>
<dbReference type="InterPro" id="IPR029062">
    <property type="entry name" value="Class_I_gatase-like"/>
</dbReference>
<comment type="catalytic activity">
    <reaction evidence="18">
        <text>L-glutamine + H2O = L-glutamate + NH4(+)</text>
        <dbReference type="Rhea" id="RHEA:15889"/>
        <dbReference type="ChEBI" id="CHEBI:15377"/>
        <dbReference type="ChEBI" id="CHEBI:28938"/>
        <dbReference type="ChEBI" id="CHEBI:29985"/>
        <dbReference type="ChEBI" id="CHEBI:58359"/>
        <dbReference type="EC" id="3.5.1.2"/>
    </reaction>
</comment>
<dbReference type="InterPro" id="IPR005479">
    <property type="entry name" value="CPAse_ATP-bd"/>
</dbReference>
<dbReference type="PROSITE" id="PS00866">
    <property type="entry name" value="CPSASE_1"/>
    <property type="match status" value="2"/>
</dbReference>
<dbReference type="Pfam" id="PF25596">
    <property type="entry name" value="CPSase_L_D1"/>
    <property type="match status" value="2"/>
</dbReference>
<dbReference type="CDD" id="cd01744">
    <property type="entry name" value="GATase1_CPSase"/>
    <property type="match status" value="1"/>
</dbReference>
<dbReference type="PROSITE" id="PS00097">
    <property type="entry name" value="CARBAMOYLTRANSFERASE"/>
    <property type="match status" value="1"/>
</dbReference>
<evidence type="ECO:0000256" key="1">
    <source>
        <dbReference type="ARBA" id="ARBA00004812"/>
    </source>
</evidence>
<dbReference type="SUPFAM" id="SSF51556">
    <property type="entry name" value="Metallo-dependent hydrolases"/>
    <property type="match status" value="1"/>
</dbReference>
<evidence type="ECO:0000313" key="22">
    <source>
        <dbReference type="EMBL" id="CAK7271936.1"/>
    </source>
</evidence>
<comment type="catalytic activity">
    <reaction evidence="15">
        <text>hydrogencarbonate + NH4(+) + 2 ATP = carbamoyl phosphate + 2 ADP + phosphate + 2 H(+)</text>
        <dbReference type="Rhea" id="RHEA:18029"/>
        <dbReference type="ChEBI" id="CHEBI:15378"/>
        <dbReference type="ChEBI" id="CHEBI:17544"/>
        <dbReference type="ChEBI" id="CHEBI:28938"/>
        <dbReference type="ChEBI" id="CHEBI:30616"/>
        <dbReference type="ChEBI" id="CHEBI:43474"/>
        <dbReference type="ChEBI" id="CHEBI:58228"/>
        <dbReference type="ChEBI" id="CHEBI:456216"/>
        <dbReference type="EC" id="6.3.4.16"/>
    </reaction>
</comment>
<accession>A0ABP0DYA1</accession>
<comment type="similarity">
    <text evidence="13">In the N-terminal section; belongs to the CarA family.</text>
</comment>
<dbReference type="HAMAP" id="MF_01209">
    <property type="entry name" value="CPSase_S_chain"/>
    <property type="match status" value="1"/>
</dbReference>
<evidence type="ECO:0000313" key="23">
    <source>
        <dbReference type="Proteomes" id="UP001642501"/>
    </source>
</evidence>
<keyword evidence="9" id="KW-0665">Pyrimidine biosynthesis</keyword>
<dbReference type="Pfam" id="PF02142">
    <property type="entry name" value="MGS"/>
    <property type="match status" value="1"/>
</dbReference>
<dbReference type="Gene3D" id="3.30.1490.20">
    <property type="entry name" value="ATP-grasp fold, A domain"/>
    <property type="match status" value="1"/>
</dbReference>
<dbReference type="InterPro" id="IPR036914">
    <property type="entry name" value="MGS-like_dom_sf"/>
</dbReference>
<dbReference type="InterPro" id="IPR005483">
    <property type="entry name" value="CPSase_dom"/>
</dbReference>
<dbReference type="NCBIfam" id="NF002032">
    <property type="entry name" value="PRK00856.1"/>
    <property type="match status" value="1"/>
</dbReference>
<comment type="pathway">
    <text evidence="1">Pyrimidine metabolism; UMP biosynthesis via de novo pathway; (S)-dihydroorotate from bicarbonate: step 1/3.</text>
</comment>
<dbReference type="PRINTS" id="PR00098">
    <property type="entry name" value="CPSASE"/>
</dbReference>
<evidence type="ECO:0000256" key="10">
    <source>
        <dbReference type="ARBA" id="ARBA00023268"/>
    </source>
</evidence>
<dbReference type="Gene3D" id="3.30.470.20">
    <property type="entry name" value="ATP-grasp fold, B domain"/>
    <property type="match status" value="2"/>
</dbReference>
<keyword evidence="7" id="KW-0378">Hydrolase</keyword>
<name>A0ABP0DYA1_9PEZI</name>
<dbReference type="Pfam" id="PF02729">
    <property type="entry name" value="OTCace_N"/>
    <property type="match status" value="1"/>
</dbReference>
<dbReference type="InterPro" id="IPR017926">
    <property type="entry name" value="GATASE"/>
</dbReference>
<dbReference type="InterPro" id="IPR006275">
    <property type="entry name" value="CPSase_lsu"/>
</dbReference>
<dbReference type="SMART" id="SM00851">
    <property type="entry name" value="MGS"/>
    <property type="match status" value="1"/>
</dbReference>
<reference evidence="22 23" key="1">
    <citation type="submission" date="2024-01" db="EMBL/GenBank/DDBJ databases">
        <authorList>
            <person name="Allen C."/>
            <person name="Tagirdzhanova G."/>
        </authorList>
    </citation>
    <scope>NUCLEOTIDE SEQUENCE [LARGE SCALE GENOMIC DNA]</scope>
    <source>
        <strain evidence="22 23">CBS 573.63</strain>
    </source>
</reference>
<dbReference type="Gene3D" id="3.40.50.1380">
    <property type="entry name" value="Methylglyoxal synthase-like domain"/>
    <property type="match status" value="1"/>
</dbReference>
<dbReference type="NCBIfam" id="NF009455">
    <property type="entry name" value="PRK12815.1"/>
    <property type="match status" value="1"/>
</dbReference>
<evidence type="ECO:0000256" key="19">
    <source>
        <dbReference type="PROSITE-ProRule" id="PRU00409"/>
    </source>
</evidence>
<keyword evidence="4" id="KW-0808">Transferase</keyword>
<dbReference type="InterPro" id="IPR036897">
    <property type="entry name" value="CarbamoylP_synth_lsu_oligo_sf"/>
</dbReference>
<dbReference type="PANTHER" id="PTHR11405:SF5">
    <property type="entry name" value="CAD PROTEIN"/>
    <property type="match status" value="1"/>
</dbReference>
<comment type="caution">
    <text evidence="22">The sequence shown here is derived from an EMBL/GenBank/DDBJ whole genome shotgun (WGS) entry which is preliminary data.</text>
</comment>
<dbReference type="Pfam" id="PF02786">
    <property type="entry name" value="CPSase_L_D2"/>
    <property type="match status" value="2"/>
</dbReference>
<evidence type="ECO:0000256" key="2">
    <source>
        <dbReference type="ARBA" id="ARBA00004852"/>
    </source>
</evidence>
<evidence type="ECO:0000259" key="21">
    <source>
        <dbReference type="PROSITE" id="PS51855"/>
    </source>
</evidence>
<comment type="catalytic activity">
    <reaction evidence="17">
        <text>carbamoyl phosphate + L-aspartate = N-carbamoyl-L-aspartate + phosphate + H(+)</text>
        <dbReference type="Rhea" id="RHEA:20013"/>
        <dbReference type="ChEBI" id="CHEBI:15378"/>
        <dbReference type="ChEBI" id="CHEBI:29991"/>
        <dbReference type="ChEBI" id="CHEBI:32814"/>
        <dbReference type="ChEBI" id="CHEBI:43474"/>
        <dbReference type="ChEBI" id="CHEBI:58228"/>
        <dbReference type="EC" id="2.1.3.2"/>
    </reaction>
</comment>
<keyword evidence="6 19" id="KW-0547">Nucleotide-binding</keyword>
<evidence type="ECO:0000256" key="17">
    <source>
        <dbReference type="ARBA" id="ARBA00048859"/>
    </source>
</evidence>
<dbReference type="SMART" id="SM01096">
    <property type="entry name" value="CPSase_L_D3"/>
    <property type="match status" value="1"/>
</dbReference>
<dbReference type="InterPro" id="IPR013815">
    <property type="entry name" value="ATP_grasp_subdomain_1"/>
</dbReference>
<dbReference type="NCBIfam" id="NF009475">
    <property type="entry name" value="PRK12838.1"/>
    <property type="match status" value="1"/>
</dbReference>
<dbReference type="PROSITE" id="PS50975">
    <property type="entry name" value="ATP_GRASP"/>
    <property type="match status" value="2"/>
</dbReference>
<dbReference type="InterPro" id="IPR006131">
    <property type="entry name" value="Asp_carbamoyltransf_Asp/Orn-bd"/>
</dbReference>
<evidence type="ECO:0000256" key="8">
    <source>
        <dbReference type="ARBA" id="ARBA00022840"/>
    </source>
</evidence>
<feature type="domain" description="ATP-grasp" evidence="20">
    <location>
        <begin position="608"/>
        <end position="800"/>
    </location>
</feature>
<keyword evidence="3" id="KW-0436">Ligase</keyword>
<gene>
    <name evidence="22" type="primary">URA2</name>
    <name evidence="22" type="ORF">SEPCBS57363_004876</name>
</gene>
<evidence type="ECO:0000256" key="9">
    <source>
        <dbReference type="ARBA" id="ARBA00022975"/>
    </source>
</evidence>
<dbReference type="Gene3D" id="3.40.50.1370">
    <property type="entry name" value="Aspartate/ornithine carbamoyltransferase"/>
    <property type="match status" value="2"/>
</dbReference>
<keyword evidence="10" id="KW-0511">Multifunctional enzyme</keyword>
<organism evidence="22 23">
    <name type="scientific">Sporothrix epigloea</name>
    <dbReference type="NCBI Taxonomy" id="1892477"/>
    <lineage>
        <taxon>Eukaryota</taxon>
        <taxon>Fungi</taxon>
        <taxon>Dikarya</taxon>
        <taxon>Ascomycota</taxon>
        <taxon>Pezizomycotina</taxon>
        <taxon>Sordariomycetes</taxon>
        <taxon>Sordariomycetidae</taxon>
        <taxon>Ophiostomatales</taxon>
        <taxon>Ophiostomataceae</taxon>
        <taxon>Sporothrix</taxon>
    </lineage>
</organism>
<dbReference type="PROSITE" id="PS00867">
    <property type="entry name" value="CPSASE_2"/>
    <property type="match status" value="2"/>
</dbReference>
<dbReference type="InterPro" id="IPR011761">
    <property type="entry name" value="ATP-grasp"/>
</dbReference>
<dbReference type="InterPro" id="IPR058047">
    <property type="entry name" value="CPSase_preATP-grasp"/>
</dbReference>
<dbReference type="PRINTS" id="PR00100">
    <property type="entry name" value="AOTCASE"/>
</dbReference>
<evidence type="ECO:0000256" key="14">
    <source>
        <dbReference type="ARBA" id="ARBA00043998"/>
    </source>
</evidence>
<dbReference type="InterPro" id="IPR035686">
    <property type="entry name" value="CPSase_GATase1"/>
</dbReference>
<dbReference type="PRINTS" id="PR00101">
    <property type="entry name" value="ATCASE"/>
</dbReference>
<dbReference type="InterPro" id="IPR011607">
    <property type="entry name" value="MGS-like_dom"/>
</dbReference>
<proteinExistence type="inferred from homology"/>
<dbReference type="SUPFAM" id="SSF48108">
    <property type="entry name" value="Carbamoyl phosphate synthetase, large subunit connection domain"/>
    <property type="match status" value="1"/>
</dbReference>
<evidence type="ECO:0000256" key="3">
    <source>
        <dbReference type="ARBA" id="ARBA00022598"/>
    </source>
</evidence>
<dbReference type="InterPro" id="IPR005480">
    <property type="entry name" value="CPSase_lsu_oligo"/>
</dbReference>
<dbReference type="PROSITE" id="PS51855">
    <property type="entry name" value="MGS"/>
    <property type="match status" value="1"/>
</dbReference>
<dbReference type="Gene3D" id="3.40.50.20">
    <property type="match status" value="2"/>
</dbReference>
<evidence type="ECO:0000256" key="7">
    <source>
        <dbReference type="ARBA" id="ARBA00022801"/>
    </source>
</evidence>
<dbReference type="InterPro" id="IPR006274">
    <property type="entry name" value="CarbamoylP_synth_ssu"/>
</dbReference>
<dbReference type="InterPro" id="IPR002082">
    <property type="entry name" value="Asp_carbamoyltransf"/>
</dbReference>
<dbReference type="EMBL" id="CAWUOM010000097">
    <property type="protein sequence ID" value="CAK7271936.1"/>
    <property type="molecule type" value="Genomic_DNA"/>
</dbReference>
<comment type="catalytic activity">
    <reaction evidence="16">
        <text>hydrogencarbonate + L-glutamine + 2 ATP + H2O = carbamoyl phosphate + L-glutamate + 2 ADP + phosphate + 2 H(+)</text>
        <dbReference type="Rhea" id="RHEA:18633"/>
        <dbReference type="ChEBI" id="CHEBI:15377"/>
        <dbReference type="ChEBI" id="CHEBI:15378"/>
        <dbReference type="ChEBI" id="CHEBI:17544"/>
        <dbReference type="ChEBI" id="CHEBI:29985"/>
        <dbReference type="ChEBI" id="CHEBI:30616"/>
        <dbReference type="ChEBI" id="CHEBI:43474"/>
        <dbReference type="ChEBI" id="CHEBI:58228"/>
        <dbReference type="ChEBI" id="CHEBI:58359"/>
        <dbReference type="ChEBI" id="CHEBI:456216"/>
        <dbReference type="EC" id="6.3.5.5"/>
    </reaction>
</comment>
<evidence type="ECO:0000256" key="6">
    <source>
        <dbReference type="ARBA" id="ARBA00022741"/>
    </source>
</evidence>
<dbReference type="SUPFAM" id="SSF52021">
    <property type="entry name" value="Carbamoyl phosphate synthetase, small subunit N-terminal domain"/>
    <property type="match status" value="1"/>
</dbReference>
<feature type="domain" description="ATP-grasp" evidence="20">
    <location>
        <begin position="1146"/>
        <end position="1337"/>
    </location>
</feature>
<keyword evidence="8 19" id="KW-0067">ATP-binding</keyword>
<dbReference type="InterPro" id="IPR006130">
    <property type="entry name" value="Asp/Orn_carbamoylTrfase"/>
</dbReference>
<evidence type="ECO:0000256" key="11">
    <source>
        <dbReference type="ARBA" id="ARBA00043968"/>
    </source>
</evidence>